<accession>A0AAV8PUB2</accession>
<sequence length="94" mass="9860">MTKELKLLLSPTPGQFLLGVVTDLQASRLWFVMVSKAAHGMAGLLKLIEGPHIDIGGPSRACPTATLYPESVVYSVIAAIGTAYDGSMSDGVNL</sequence>
<name>A0AAV8PUB2_ENSVE</name>
<proteinExistence type="predicted"/>
<dbReference type="AlphaFoldDB" id="A0AAV8PUB2"/>
<protein>
    <submittedName>
        <fullName evidence="1">Uncharacterized protein</fullName>
    </submittedName>
</protein>
<evidence type="ECO:0000313" key="1">
    <source>
        <dbReference type="EMBL" id="KAJ8494224.1"/>
    </source>
</evidence>
<gene>
    <name evidence="1" type="ORF">OPV22_015945</name>
</gene>
<reference evidence="1 2" key="1">
    <citation type="submission" date="2022-12" db="EMBL/GenBank/DDBJ databases">
        <title>Chromosome-scale assembly of the Ensete ventricosum genome.</title>
        <authorList>
            <person name="Dussert Y."/>
            <person name="Stocks J."/>
            <person name="Wendawek A."/>
            <person name="Woldeyes F."/>
            <person name="Nichols R.A."/>
            <person name="Borrell J.S."/>
        </authorList>
    </citation>
    <scope>NUCLEOTIDE SEQUENCE [LARGE SCALE GENOMIC DNA]</scope>
    <source>
        <strain evidence="2">cv. Maze</strain>
        <tissue evidence="1">Seeds</tissue>
    </source>
</reference>
<keyword evidence="2" id="KW-1185">Reference proteome</keyword>
<dbReference type="EMBL" id="JAQQAF010000004">
    <property type="protein sequence ID" value="KAJ8494224.1"/>
    <property type="molecule type" value="Genomic_DNA"/>
</dbReference>
<comment type="caution">
    <text evidence="1">The sequence shown here is derived from an EMBL/GenBank/DDBJ whole genome shotgun (WGS) entry which is preliminary data.</text>
</comment>
<evidence type="ECO:0000313" key="2">
    <source>
        <dbReference type="Proteomes" id="UP001222027"/>
    </source>
</evidence>
<dbReference type="Proteomes" id="UP001222027">
    <property type="component" value="Unassembled WGS sequence"/>
</dbReference>
<organism evidence="1 2">
    <name type="scientific">Ensete ventricosum</name>
    <name type="common">Abyssinian banana</name>
    <name type="synonym">Musa ensete</name>
    <dbReference type="NCBI Taxonomy" id="4639"/>
    <lineage>
        <taxon>Eukaryota</taxon>
        <taxon>Viridiplantae</taxon>
        <taxon>Streptophyta</taxon>
        <taxon>Embryophyta</taxon>
        <taxon>Tracheophyta</taxon>
        <taxon>Spermatophyta</taxon>
        <taxon>Magnoliopsida</taxon>
        <taxon>Liliopsida</taxon>
        <taxon>Zingiberales</taxon>
        <taxon>Musaceae</taxon>
        <taxon>Ensete</taxon>
    </lineage>
</organism>